<dbReference type="PANTHER" id="PTHR21152:SF40">
    <property type="entry name" value="ALANINE--GLYOXYLATE AMINOTRANSFERASE"/>
    <property type="match status" value="1"/>
</dbReference>
<reference evidence="11 12" key="1">
    <citation type="submission" date="2016-10" db="EMBL/GenBank/DDBJ databases">
        <authorList>
            <person name="de Groot N.N."/>
        </authorList>
    </citation>
    <scope>NUCLEOTIDE SEQUENCE [LARGE SCALE GENOMIC DNA]</scope>
    <source>
        <strain evidence="11 12">DSM 18346</strain>
    </source>
</reference>
<keyword evidence="4 11" id="KW-0808">Transferase</keyword>
<dbReference type="SUPFAM" id="SSF53383">
    <property type="entry name" value="PLP-dependent transferases"/>
    <property type="match status" value="1"/>
</dbReference>
<dbReference type="InterPro" id="IPR020578">
    <property type="entry name" value="Aminotrans_V_PyrdxlP_BS"/>
</dbReference>
<dbReference type="InterPro" id="IPR015424">
    <property type="entry name" value="PyrdxlP-dep_Trfase"/>
</dbReference>
<dbReference type="FunFam" id="3.90.1150.10:FF:000031">
    <property type="entry name" value="Serine--glyoxylate aminotransferase"/>
    <property type="match status" value="1"/>
</dbReference>
<keyword evidence="12" id="KW-1185">Reference proteome</keyword>
<comment type="cofactor">
    <cofactor evidence="1 7 9">
        <name>pyridoxal 5'-phosphate</name>
        <dbReference type="ChEBI" id="CHEBI:597326"/>
    </cofactor>
</comment>
<dbReference type="InterPro" id="IPR015422">
    <property type="entry name" value="PyrdxlP-dep_Trfase_small"/>
</dbReference>
<accession>A0A1G9FYZ4</accession>
<feature type="domain" description="Aminotransferase class V" evidence="10">
    <location>
        <begin position="22"/>
        <end position="327"/>
    </location>
</feature>
<evidence type="ECO:0000256" key="3">
    <source>
        <dbReference type="ARBA" id="ARBA00022576"/>
    </source>
</evidence>
<dbReference type="InterPro" id="IPR024169">
    <property type="entry name" value="SP_NH2Trfase/AEP_transaminase"/>
</dbReference>
<dbReference type="FunFam" id="3.40.640.10:FF:000027">
    <property type="entry name" value="Serine--pyruvate aminotransferase, mitochondrial"/>
    <property type="match status" value="1"/>
</dbReference>
<evidence type="ECO:0000256" key="1">
    <source>
        <dbReference type="ARBA" id="ARBA00001933"/>
    </source>
</evidence>
<dbReference type="GO" id="GO:0019265">
    <property type="term" value="P:glycine biosynthetic process, by transamination of glyoxylate"/>
    <property type="evidence" value="ECO:0007669"/>
    <property type="project" value="TreeGrafter"/>
</dbReference>
<dbReference type="Gene3D" id="3.90.1150.10">
    <property type="entry name" value="Aspartate Aminotransferase, domain 1"/>
    <property type="match status" value="1"/>
</dbReference>
<dbReference type="PIRSF" id="PIRSF000524">
    <property type="entry name" value="SPT"/>
    <property type="match status" value="1"/>
</dbReference>
<sequence length="380" mass="41183">MKKEKLLMTPGPTMVPPAVLMAGGEPMIHHRTPEYSQLFRELNKNLKTIFQTQNPVLTFPAAGTGGLEAAVVNFFSPGDRVLCTSIGVFGDRVATIAKAFGLNVEKLTVPLGEAVDPRIIEEKLKEQNYKGVFVTHNETSTGAYNDIEAIGKITKNKDILLIVDAVSSLGGLDLKTDEWGVDVVITASQKALMAPPGLTFLSVSNKGWEAAQNSTSPKFYWDVIKARKAMEKPSPQNPYTPAVSLLRSVNKALELIIEEGLQEVFHRHSQLAKATRAAVEALGLKLFAAPQARSNVITSIKMPEGIDGEKVKKQMAEKYGVITAGGQEDLKGKILRIGHMGYVHEGDIIQTIAALEKALIDVGYPIEKAVGIKAALEVFN</sequence>
<keyword evidence="3 11" id="KW-0032">Aminotransferase</keyword>
<comment type="similarity">
    <text evidence="2 8">Belongs to the class-V pyridoxal-phosphate-dependent aminotransferase family.</text>
</comment>
<dbReference type="Gene3D" id="3.40.640.10">
    <property type="entry name" value="Type I PLP-dependent aspartate aminotransferase-like (Major domain)"/>
    <property type="match status" value="1"/>
</dbReference>
<evidence type="ECO:0000256" key="7">
    <source>
        <dbReference type="PIRSR" id="PIRSR000524-50"/>
    </source>
</evidence>
<organism evidence="11 12">
    <name type="scientific">Natronincola ferrireducens</name>
    <dbReference type="NCBI Taxonomy" id="393762"/>
    <lineage>
        <taxon>Bacteria</taxon>
        <taxon>Bacillati</taxon>
        <taxon>Bacillota</taxon>
        <taxon>Clostridia</taxon>
        <taxon>Peptostreptococcales</taxon>
        <taxon>Natronincolaceae</taxon>
        <taxon>Natronincola</taxon>
    </lineage>
</organism>
<dbReference type="Proteomes" id="UP000198718">
    <property type="component" value="Unassembled WGS sequence"/>
</dbReference>
<evidence type="ECO:0000256" key="2">
    <source>
        <dbReference type="ARBA" id="ARBA00009236"/>
    </source>
</evidence>
<dbReference type="RefSeq" id="WP_090553830.1">
    <property type="nucleotide sequence ID" value="NZ_FNFP01000005.1"/>
</dbReference>
<dbReference type="InterPro" id="IPR015421">
    <property type="entry name" value="PyrdxlP-dep_Trfase_major"/>
</dbReference>
<dbReference type="AlphaFoldDB" id="A0A1G9FYZ4"/>
<evidence type="ECO:0000256" key="6">
    <source>
        <dbReference type="PIRSR" id="PIRSR000524-1"/>
    </source>
</evidence>
<evidence type="ECO:0000259" key="10">
    <source>
        <dbReference type="Pfam" id="PF00266"/>
    </source>
</evidence>
<dbReference type="PROSITE" id="PS00595">
    <property type="entry name" value="AA_TRANSFER_CLASS_5"/>
    <property type="match status" value="1"/>
</dbReference>
<evidence type="ECO:0000256" key="5">
    <source>
        <dbReference type="ARBA" id="ARBA00022898"/>
    </source>
</evidence>
<dbReference type="OrthoDB" id="389074at2"/>
<dbReference type="Pfam" id="PF00266">
    <property type="entry name" value="Aminotran_5"/>
    <property type="match status" value="1"/>
</dbReference>
<dbReference type="InterPro" id="IPR000192">
    <property type="entry name" value="Aminotrans_V_dom"/>
</dbReference>
<name>A0A1G9FYZ4_9FIRM</name>
<dbReference type="PANTHER" id="PTHR21152">
    <property type="entry name" value="AMINOTRANSFERASE CLASS V"/>
    <property type="match status" value="1"/>
</dbReference>
<evidence type="ECO:0000256" key="9">
    <source>
        <dbReference type="RuleBase" id="RU004504"/>
    </source>
</evidence>
<evidence type="ECO:0000313" key="11">
    <source>
        <dbReference type="EMBL" id="SDK93587.1"/>
    </source>
</evidence>
<evidence type="ECO:0000313" key="12">
    <source>
        <dbReference type="Proteomes" id="UP000198718"/>
    </source>
</evidence>
<feature type="binding site" evidence="6">
    <location>
        <position position="336"/>
    </location>
    <ligand>
        <name>substrate</name>
    </ligand>
</feature>
<dbReference type="CDD" id="cd06451">
    <property type="entry name" value="AGAT_like"/>
    <property type="match status" value="1"/>
</dbReference>
<evidence type="ECO:0000256" key="4">
    <source>
        <dbReference type="ARBA" id="ARBA00022679"/>
    </source>
</evidence>
<evidence type="ECO:0000256" key="8">
    <source>
        <dbReference type="RuleBase" id="RU004075"/>
    </source>
</evidence>
<proteinExistence type="inferred from homology"/>
<dbReference type="EMBL" id="FNFP01000005">
    <property type="protein sequence ID" value="SDK93587.1"/>
    <property type="molecule type" value="Genomic_DNA"/>
</dbReference>
<protein>
    <submittedName>
        <fullName evidence="11">Aspartate aminotransferase</fullName>
    </submittedName>
</protein>
<feature type="modified residue" description="N6-(pyridoxal phosphate)lysine" evidence="7">
    <location>
        <position position="190"/>
    </location>
</feature>
<gene>
    <name evidence="11" type="ORF">SAMN05660472_02297</name>
</gene>
<keyword evidence="5 7" id="KW-0663">Pyridoxal phosphate</keyword>
<dbReference type="STRING" id="393762.SAMN05660472_02297"/>
<dbReference type="GO" id="GO:0004760">
    <property type="term" value="F:L-serine-pyruvate transaminase activity"/>
    <property type="evidence" value="ECO:0007669"/>
    <property type="project" value="TreeGrafter"/>
</dbReference>
<dbReference type="GO" id="GO:0008453">
    <property type="term" value="F:alanine-glyoxylate transaminase activity"/>
    <property type="evidence" value="ECO:0007669"/>
    <property type="project" value="TreeGrafter"/>
</dbReference>